<dbReference type="InterPro" id="IPR016024">
    <property type="entry name" value="ARM-type_fold"/>
</dbReference>
<sequence length="603" mass="70020">MTTVTLNFMSALLYDSNDGRLTKRQSMLQYARNMIRLSGCLSFMCHLFVSCMMHQETWRALCRCLAEVCQNSHENKNYCSHLISTGVRRCCDGDMEAALVLQSLLHNHERNVQLFIGCSGLTMFNRQLLQSSASLHLLYTVSQNSDAIILIKDNDNVINILRDFLKLYGTDSWVGQWSILILHNVNRHRNGLDKNIEKDDNLDDLKLQTQQQQNDKDLNVIDEANDKCNKMESNYIDTTRLFYNIHKELHWKPNNNRDIGFENLNRRGYSPVITMKGHNKVKSTGKYTMSQNVSSSNSYVNDISFSFLLKHNFRESTIEYVNKEKIHNNRNPNSNKENTITTFADHILTNNANSYKEYANEVHKISESYFNKYNINVQNDEENIMNFKPTIVSTPKKNNLNVNTNTSQCLDTELKRIKHNHIVKRRHRRQIKPKKLEKDIKHKTVGGMKSFFSAINDSCTTFVKTVKNIFKPKKNTDVIKDTVEEFSSNNITTTKEPCTYSFTNYMRQRDTILGNKWPNNGNITHSVNTDITSKKSCETCNNTVVLKQKLVNDDNLRQTVKKLKLGINLYGCDFKKISAALWPREKYMTPDVLYNLYRKLILK</sequence>
<evidence type="ECO:0000313" key="2">
    <source>
        <dbReference type="RefSeq" id="XP_052753819.1"/>
    </source>
</evidence>
<gene>
    <name evidence="2" type="primary">LOC113523014</name>
</gene>
<dbReference type="SUPFAM" id="SSF48371">
    <property type="entry name" value="ARM repeat"/>
    <property type="match status" value="1"/>
</dbReference>
<dbReference type="RefSeq" id="XP_052753819.1">
    <property type="nucleotide sequence ID" value="XM_052897859.1"/>
</dbReference>
<evidence type="ECO:0000313" key="1">
    <source>
        <dbReference type="Proteomes" id="UP001652740"/>
    </source>
</evidence>
<accession>A0ABM3MRJ7</accession>
<dbReference type="GeneID" id="113523014"/>
<keyword evidence="1" id="KW-1185">Reference proteome</keyword>
<name>A0ABM3MRJ7_GALME</name>
<organism evidence="1 2">
    <name type="scientific">Galleria mellonella</name>
    <name type="common">Greater wax moth</name>
    <dbReference type="NCBI Taxonomy" id="7137"/>
    <lineage>
        <taxon>Eukaryota</taxon>
        <taxon>Metazoa</taxon>
        <taxon>Ecdysozoa</taxon>
        <taxon>Arthropoda</taxon>
        <taxon>Hexapoda</taxon>
        <taxon>Insecta</taxon>
        <taxon>Pterygota</taxon>
        <taxon>Neoptera</taxon>
        <taxon>Endopterygota</taxon>
        <taxon>Lepidoptera</taxon>
        <taxon>Glossata</taxon>
        <taxon>Ditrysia</taxon>
        <taxon>Pyraloidea</taxon>
        <taxon>Pyralidae</taxon>
        <taxon>Galleriinae</taxon>
        <taxon>Galleria</taxon>
    </lineage>
</organism>
<reference evidence="2" key="1">
    <citation type="submission" date="2025-08" db="UniProtKB">
        <authorList>
            <consortium name="RefSeq"/>
        </authorList>
    </citation>
    <scope>IDENTIFICATION</scope>
    <source>
        <tissue evidence="2">Whole larvae</tissue>
    </source>
</reference>
<protein>
    <submittedName>
        <fullName evidence="2">Homeobox protein 5-like</fullName>
    </submittedName>
</protein>
<proteinExistence type="predicted"/>
<dbReference type="Proteomes" id="UP001652740">
    <property type="component" value="Unplaced"/>
</dbReference>